<evidence type="ECO:0000313" key="3">
    <source>
        <dbReference type="EMBL" id="MEH8018892.1"/>
    </source>
</evidence>
<evidence type="ECO:0000313" key="4">
    <source>
        <dbReference type="Proteomes" id="UP001375382"/>
    </source>
</evidence>
<organism evidence="3 4">
    <name type="scientific">Rheinheimera muenzenbergensis</name>
    <dbReference type="NCBI Taxonomy" id="1193628"/>
    <lineage>
        <taxon>Bacteria</taxon>
        <taxon>Pseudomonadati</taxon>
        <taxon>Pseudomonadota</taxon>
        <taxon>Gammaproteobacteria</taxon>
        <taxon>Chromatiales</taxon>
        <taxon>Chromatiaceae</taxon>
        <taxon>Rheinheimera</taxon>
    </lineage>
</organism>
<evidence type="ECO:0000256" key="1">
    <source>
        <dbReference type="SAM" id="Coils"/>
    </source>
</evidence>
<gene>
    <name evidence="3" type="primary">gspM</name>
    <name evidence="3" type="ORF">MN202_16735</name>
</gene>
<keyword evidence="1" id="KW-0175">Coiled coil</keyword>
<proteinExistence type="predicted"/>
<dbReference type="EMBL" id="JALAAR010000017">
    <property type="protein sequence ID" value="MEH8018892.1"/>
    <property type="molecule type" value="Genomic_DNA"/>
</dbReference>
<dbReference type="InterPro" id="IPR007690">
    <property type="entry name" value="T2SS_GspM"/>
</dbReference>
<keyword evidence="2" id="KW-1133">Transmembrane helix</keyword>
<reference evidence="3 4" key="1">
    <citation type="journal article" date="2023" name="Ecotoxicol. Environ. Saf.">
        <title>Mercury remediation potential of mercury-resistant strain Rheinheimera metallidurans sp. nov. isolated from a municipal waste dumping site.</title>
        <authorList>
            <person name="Yadav V."/>
            <person name="Manjhi A."/>
            <person name="Vadakedath N."/>
        </authorList>
    </citation>
    <scope>NUCLEOTIDE SEQUENCE [LARGE SCALE GENOMIC DNA]</scope>
    <source>
        <strain evidence="3 4">E-49</strain>
    </source>
</reference>
<protein>
    <submittedName>
        <fullName evidence="3">Type II secretion system protein GspM</fullName>
    </submittedName>
</protein>
<comment type="caution">
    <text evidence="3">The sequence shown here is derived from an EMBL/GenBank/DDBJ whole genome shotgun (WGS) entry which is preliminary data.</text>
</comment>
<keyword evidence="4" id="KW-1185">Reference proteome</keyword>
<keyword evidence="2" id="KW-0472">Membrane</keyword>
<sequence length="216" mass="24774">MNQWQQLSERFSQLQPREKGLIAAAVLFLTLWLALNYLLEPSWQATKKQQLQQRQLQQQLADVQQQTVQFKAQLGIDQDAGYRQQIADLQQQQQQLNAQIRQSASHFIGAEQMLSLLQNMLASSEGVQIKRLASAPAEAVKLEGQTAEDAALLYQHKLTLVMTGSYARLYQVLTRMEQLPWLINWAGLQYQVEQYPEGELSLELITVSEHEDIIRL</sequence>
<dbReference type="Proteomes" id="UP001375382">
    <property type="component" value="Unassembled WGS sequence"/>
</dbReference>
<name>A0ABU8CBK9_9GAMM</name>
<feature type="coiled-coil region" evidence="1">
    <location>
        <begin position="46"/>
        <end position="106"/>
    </location>
</feature>
<feature type="transmembrane region" description="Helical" evidence="2">
    <location>
        <begin position="20"/>
        <end position="39"/>
    </location>
</feature>
<accession>A0ABU8CBK9</accession>
<dbReference type="RefSeq" id="WP_335737290.1">
    <property type="nucleotide sequence ID" value="NZ_JALAAR010000017.1"/>
</dbReference>
<evidence type="ECO:0000256" key="2">
    <source>
        <dbReference type="SAM" id="Phobius"/>
    </source>
</evidence>
<keyword evidence="2" id="KW-0812">Transmembrane</keyword>
<dbReference type="Pfam" id="PF04612">
    <property type="entry name" value="T2SSM"/>
    <property type="match status" value="1"/>
</dbReference>